<dbReference type="Gene3D" id="1.10.150.20">
    <property type="entry name" value="5' to 3' exonuclease, C-terminal subdomain"/>
    <property type="match status" value="1"/>
</dbReference>
<feature type="domain" description="Helix-hairpin-helix DNA-binding motif class 1" evidence="7">
    <location>
        <begin position="108"/>
        <end position="127"/>
    </location>
</feature>
<keyword evidence="8" id="KW-0067">ATP-binding</keyword>
<keyword evidence="3 6" id="KW-0238">DNA-binding</keyword>
<dbReference type="InterPro" id="IPR036267">
    <property type="entry name" value="RuvA_C_sf"/>
</dbReference>
<keyword evidence="5 6" id="KW-0234">DNA repair</keyword>
<evidence type="ECO:0000256" key="2">
    <source>
        <dbReference type="ARBA" id="ARBA00022763"/>
    </source>
</evidence>
<evidence type="ECO:0000256" key="4">
    <source>
        <dbReference type="ARBA" id="ARBA00023172"/>
    </source>
</evidence>
<dbReference type="Pfam" id="PF07499">
    <property type="entry name" value="RuvA_C"/>
    <property type="match status" value="1"/>
</dbReference>
<evidence type="ECO:0000313" key="8">
    <source>
        <dbReference type="EMBL" id="OHA03114.1"/>
    </source>
</evidence>
<evidence type="ECO:0000256" key="1">
    <source>
        <dbReference type="ARBA" id="ARBA00022490"/>
    </source>
</evidence>
<dbReference type="HAMAP" id="MF_00031">
    <property type="entry name" value="DNA_HJ_migration_RuvA"/>
    <property type="match status" value="1"/>
</dbReference>
<comment type="similarity">
    <text evidence="6">Belongs to the RuvA family.</text>
</comment>
<dbReference type="InterPro" id="IPR010994">
    <property type="entry name" value="RuvA_2-like"/>
</dbReference>
<dbReference type="AlphaFoldDB" id="A0A1G2KVB9"/>
<sequence length="193" mass="20856">MISFLEGIVLMAGEKFVVVGVSGIGYKVFAGTDTLAKMPARGNPVKLWTHDHVREDARELYGFAHYAELVLFEMLISISGIGPKGALGILGVAPVDTLKKAIAAGDTSYLTRVSGIGKKIAEKVVLELKDKMAGRGVTIEAPELKAEAEALDALEALGYSQREARDALTQVPADLTRLEERVQYALRRMGEKK</sequence>
<protein>
    <recommendedName>
        <fullName evidence="6">Holliday junction branch migration complex subunit RuvA</fullName>
    </recommendedName>
</protein>
<evidence type="ECO:0000256" key="5">
    <source>
        <dbReference type="ARBA" id="ARBA00023204"/>
    </source>
</evidence>
<dbReference type="Gene3D" id="1.10.8.10">
    <property type="entry name" value="DNA helicase RuvA subunit, C-terminal domain"/>
    <property type="match status" value="1"/>
</dbReference>
<keyword evidence="8" id="KW-0547">Nucleotide-binding</keyword>
<dbReference type="InterPro" id="IPR012340">
    <property type="entry name" value="NA-bd_OB-fold"/>
</dbReference>
<comment type="domain">
    <text evidence="6">Has three domains with a flexible linker between the domains II and III and assumes an 'L' shape. Domain III is highly mobile and contacts RuvB.</text>
</comment>
<organism evidence="8 9">
    <name type="scientific">Candidatus Sungbacteria bacterium RIFCSPHIGHO2_02_FULL_53_17</name>
    <dbReference type="NCBI Taxonomy" id="1802275"/>
    <lineage>
        <taxon>Bacteria</taxon>
        <taxon>Candidatus Sungiibacteriota</taxon>
    </lineage>
</organism>
<name>A0A1G2KVB9_9BACT</name>
<dbReference type="InterPro" id="IPR003583">
    <property type="entry name" value="Hlx-hairpin-Hlx_DNA-bd_motif"/>
</dbReference>
<dbReference type="NCBIfam" id="TIGR00084">
    <property type="entry name" value="ruvA"/>
    <property type="match status" value="1"/>
</dbReference>
<evidence type="ECO:0000256" key="3">
    <source>
        <dbReference type="ARBA" id="ARBA00023125"/>
    </source>
</evidence>
<dbReference type="GO" id="GO:0005524">
    <property type="term" value="F:ATP binding"/>
    <property type="evidence" value="ECO:0007669"/>
    <property type="project" value="InterPro"/>
</dbReference>
<dbReference type="GO" id="GO:0006310">
    <property type="term" value="P:DNA recombination"/>
    <property type="evidence" value="ECO:0007669"/>
    <property type="project" value="UniProtKB-UniRule"/>
</dbReference>
<dbReference type="SUPFAM" id="SSF50249">
    <property type="entry name" value="Nucleic acid-binding proteins"/>
    <property type="match status" value="1"/>
</dbReference>
<comment type="subunit">
    <text evidence="6">Homotetramer. Forms an RuvA(8)-RuvB(12)-Holliday junction (HJ) complex. HJ DNA is sandwiched between 2 RuvA tetramers; dsDNA enters through RuvA and exits via RuvB. An RuvB hexamer assembles on each DNA strand where it exits the tetramer. Each RuvB hexamer is contacted by two RuvA subunits (via domain III) on 2 adjacent RuvB subunits; this complex drives branch migration. In the full resolvosome a probable DNA-RuvA(4)-RuvB(12)-RuvC(2) complex forms which resolves the HJ.</text>
</comment>
<accession>A0A1G2KVB9</accession>
<keyword evidence="8" id="KW-0378">Hydrolase</keyword>
<comment type="caution">
    <text evidence="6">Lacks conserved residue(s) required for the propagation of feature annotation.</text>
</comment>
<dbReference type="Pfam" id="PF01330">
    <property type="entry name" value="RuvA_N"/>
    <property type="match status" value="1"/>
</dbReference>
<dbReference type="CDD" id="cd14332">
    <property type="entry name" value="UBA_RuvA_C"/>
    <property type="match status" value="1"/>
</dbReference>
<dbReference type="GO" id="GO:0000400">
    <property type="term" value="F:four-way junction DNA binding"/>
    <property type="evidence" value="ECO:0007669"/>
    <property type="project" value="UniProtKB-UniRule"/>
</dbReference>
<dbReference type="GO" id="GO:0048476">
    <property type="term" value="C:Holliday junction resolvase complex"/>
    <property type="evidence" value="ECO:0007669"/>
    <property type="project" value="UniProtKB-UniRule"/>
</dbReference>
<dbReference type="GO" id="GO:0009379">
    <property type="term" value="C:Holliday junction helicase complex"/>
    <property type="evidence" value="ECO:0007669"/>
    <property type="project" value="InterPro"/>
</dbReference>
<proteinExistence type="inferred from homology"/>
<dbReference type="Gene3D" id="2.40.50.140">
    <property type="entry name" value="Nucleic acid-binding proteins"/>
    <property type="match status" value="1"/>
</dbReference>
<feature type="region of interest" description="Domain III" evidence="6">
    <location>
        <begin position="149"/>
        <end position="193"/>
    </location>
</feature>
<evidence type="ECO:0000313" key="9">
    <source>
        <dbReference type="Proteomes" id="UP000177177"/>
    </source>
</evidence>
<dbReference type="SUPFAM" id="SSF47781">
    <property type="entry name" value="RuvA domain 2-like"/>
    <property type="match status" value="1"/>
</dbReference>
<reference evidence="8 9" key="1">
    <citation type="journal article" date="2016" name="Nat. Commun.">
        <title>Thousands of microbial genomes shed light on interconnected biogeochemical processes in an aquifer system.</title>
        <authorList>
            <person name="Anantharaman K."/>
            <person name="Brown C.T."/>
            <person name="Hug L.A."/>
            <person name="Sharon I."/>
            <person name="Castelle C.J."/>
            <person name="Probst A.J."/>
            <person name="Thomas B.C."/>
            <person name="Singh A."/>
            <person name="Wilkins M.J."/>
            <person name="Karaoz U."/>
            <person name="Brodie E.L."/>
            <person name="Williams K.H."/>
            <person name="Hubbard S.S."/>
            <person name="Banfield J.F."/>
        </authorList>
    </citation>
    <scope>NUCLEOTIDE SEQUENCE [LARGE SCALE GENOMIC DNA]</scope>
</reference>
<dbReference type="SMART" id="SM00278">
    <property type="entry name" value="HhH1"/>
    <property type="match status" value="2"/>
</dbReference>
<evidence type="ECO:0000259" key="7">
    <source>
        <dbReference type="SMART" id="SM00278"/>
    </source>
</evidence>
<keyword evidence="1 6" id="KW-0963">Cytoplasm</keyword>
<keyword evidence="2 6" id="KW-0227">DNA damage</keyword>
<evidence type="ECO:0000256" key="6">
    <source>
        <dbReference type="HAMAP-Rule" id="MF_00031"/>
    </source>
</evidence>
<dbReference type="InterPro" id="IPR013849">
    <property type="entry name" value="DNA_helicase_Holl-junc_RuvA_I"/>
</dbReference>
<keyword evidence="8" id="KW-0347">Helicase</keyword>
<dbReference type="GO" id="GO:0006281">
    <property type="term" value="P:DNA repair"/>
    <property type="evidence" value="ECO:0007669"/>
    <property type="project" value="UniProtKB-UniRule"/>
</dbReference>
<dbReference type="EMBL" id="MHQN01000024">
    <property type="protein sequence ID" value="OHA03114.1"/>
    <property type="molecule type" value="Genomic_DNA"/>
</dbReference>
<feature type="domain" description="Helix-hairpin-helix DNA-binding motif class 1" evidence="7">
    <location>
        <begin position="73"/>
        <end position="92"/>
    </location>
</feature>
<dbReference type="InterPro" id="IPR000085">
    <property type="entry name" value="RuvA"/>
</dbReference>
<dbReference type="GO" id="GO:0009378">
    <property type="term" value="F:four-way junction helicase activity"/>
    <property type="evidence" value="ECO:0007669"/>
    <property type="project" value="InterPro"/>
</dbReference>
<dbReference type="Proteomes" id="UP000177177">
    <property type="component" value="Unassembled WGS sequence"/>
</dbReference>
<keyword evidence="4 6" id="KW-0233">DNA recombination</keyword>
<comment type="function">
    <text evidence="6">The RuvA-RuvB-RuvC complex processes Holliday junction (HJ) DNA during genetic recombination and DNA repair, while the RuvA-RuvB complex plays an important role in the rescue of blocked DNA replication forks via replication fork reversal (RFR). RuvA specifically binds to HJ cruciform DNA, conferring on it an open structure. The RuvB hexamer acts as an ATP-dependent pump, pulling dsDNA into and through the RuvAB complex. HJ branch migration allows RuvC to scan DNA until it finds its consensus sequence, where it cleaves and resolves the cruciform DNA.</text>
</comment>
<dbReference type="Pfam" id="PF14520">
    <property type="entry name" value="HHH_5"/>
    <property type="match status" value="1"/>
</dbReference>
<gene>
    <name evidence="6" type="primary">ruvA</name>
    <name evidence="8" type="ORF">A3C92_02145</name>
</gene>
<feature type="region of interest" description="Domain I" evidence="6">
    <location>
        <begin position="1"/>
        <end position="64"/>
    </location>
</feature>
<comment type="caution">
    <text evidence="8">The sequence shown here is derived from an EMBL/GenBank/DDBJ whole genome shotgun (WGS) entry which is preliminary data.</text>
</comment>
<dbReference type="GO" id="GO:0005737">
    <property type="term" value="C:cytoplasm"/>
    <property type="evidence" value="ECO:0007669"/>
    <property type="project" value="UniProtKB-SubCell"/>
</dbReference>
<comment type="subcellular location">
    <subcellularLocation>
        <location evidence="6">Cytoplasm</location>
    </subcellularLocation>
</comment>
<dbReference type="SUPFAM" id="SSF46929">
    <property type="entry name" value="DNA helicase RuvA subunit, C-terminal domain"/>
    <property type="match status" value="1"/>
</dbReference>
<dbReference type="InterPro" id="IPR011114">
    <property type="entry name" value="RuvA_C"/>
</dbReference>